<proteinExistence type="predicted"/>
<sequence>MDKNIIKKAVTGIEFTEESKQRIFEGFERKKTLKKIFYMKRITVGVIVTAMLFLCVFMNIMLKNKMTITVYAMTQDGNVKSSVLIPEHKETLKLMETPVGNGYIFQIDIPENYMYDCKSLGKESNIFTIYQNEKNIYWIPEKNMLGQIYSNENEKLANNTPDYVDECEFEIVVYDESKEISYSEIIKFELINEECIVMLKK</sequence>
<dbReference type="AlphaFoldDB" id="A0A412EL45"/>
<keyword evidence="1" id="KW-1133">Transmembrane helix</keyword>
<organism evidence="2 3">
    <name type="scientific">Blautia obeum</name>
    <dbReference type="NCBI Taxonomy" id="40520"/>
    <lineage>
        <taxon>Bacteria</taxon>
        <taxon>Bacillati</taxon>
        <taxon>Bacillota</taxon>
        <taxon>Clostridia</taxon>
        <taxon>Lachnospirales</taxon>
        <taxon>Lachnospiraceae</taxon>
        <taxon>Blautia</taxon>
    </lineage>
</organism>
<comment type="caution">
    <text evidence="2">The sequence shown here is derived from an EMBL/GenBank/DDBJ whole genome shotgun (WGS) entry which is preliminary data.</text>
</comment>
<evidence type="ECO:0000256" key="1">
    <source>
        <dbReference type="SAM" id="Phobius"/>
    </source>
</evidence>
<dbReference type="EMBL" id="QRUH01000023">
    <property type="protein sequence ID" value="RGR44988.1"/>
    <property type="molecule type" value="Genomic_DNA"/>
</dbReference>
<dbReference type="RefSeq" id="WP_117801584.1">
    <property type="nucleotide sequence ID" value="NZ_CAXTZU010000007.1"/>
</dbReference>
<gene>
    <name evidence="2" type="ORF">DWY46_17800</name>
</gene>
<keyword evidence="1" id="KW-0812">Transmembrane</keyword>
<feature type="transmembrane region" description="Helical" evidence="1">
    <location>
        <begin position="42"/>
        <end position="62"/>
    </location>
</feature>
<name>A0A412EL45_9FIRM</name>
<protein>
    <submittedName>
        <fullName evidence="2">Uncharacterized protein</fullName>
    </submittedName>
</protein>
<dbReference type="Proteomes" id="UP000285839">
    <property type="component" value="Unassembled WGS sequence"/>
</dbReference>
<evidence type="ECO:0000313" key="2">
    <source>
        <dbReference type="EMBL" id="RGR44988.1"/>
    </source>
</evidence>
<accession>A0A412EL45</accession>
<keyword evidence="1" id="KW-0472">Membrane</keyword>
<reference evidence="2 3" key="1">
    <citation type="submission" date="2018-08" db="EMBL/GenBank/DDBJ databases">
        <title>A genome reference for cultivated species of the human gut microbiota.</title>
        <authorList>
            <person name="Zou Y."/>
            <person name="Xue W."/>
            <person name="Luo G."/>
        </authorList>
    </citation>
    <scope>NUCLEOTIDE SEQUENCE [LARGE SCALE GENOMIC DNA]</scope>
    <source>
        <strain evidence="2 3">AF25-21</strain>
    </source>
</reference>
<evidence type="ECO:0000313" key="3">
    <source>
        <dbReference type="Proteomes" id="UP000285839"/>
    </source>
</evidence>